<feature type="transmembrane region" description="Helical" evidence="7">
    <location>
        <begin position="45"/>
        <end position="66"/>
    </location>
</feature>
<proteinExistence type="predicted"/>
<feature type="transmembrane region" description="Helical" evidence="7">
    <location>
        <begin position="171"/>
        <end position="192"/>
    </location>
</feature>
<evidence type="ECO:0000256" key="3">
    <source>
        <dbReference type="ARBA" id="ARBA00022692"/>
    </source>
</evidence>
<keyword evidence="5 7" id="KW-0472">Membrane</keyword>
<name>A0ABW5RIG0_9MICO</name>
<evidence type="ECO:0000313" key="8">
    <source>
        <dbReference type="EMBL" id="MFD2674614.1"/>
    </source>
</evidence>
<dbReference type="PANTHER" id="PTHR47089">
    <property type="entry name" value="ABC TRANSPORTER, PERMEASE PROTEIN"/>
    <property type="match status" value="1"/>
</dbReference>
<dbReference type="EMBL" id="JBHUNF010000002">
    <property type="protein sequence ID" value="MFD2674614.1"/>
    <property type="molecule type" value="Genomic_DNA"/>
</dbReference>
<reference evidence="9" key="1">
    <citation type="journal article" date="2019" name="Int. J. Syst. Evol. Microbiol.">
        <title>The Global Catalogue of Microorganisms (GCM) 10K type strain sequencing project: providing services to taxonomists for standard genome sequencing and annotation.</title>
        <authorList>
            <consortium name="The Broad Institute Genomics Platform"/>
            <consortium name="The Broad Institute Genome Sequencing Center for Infectious Disease"/>
            <person name="Wu L."/>
            <person name="Ma J."/>
        </authorList>
    </citation>
    <scope>NUCLEOTIDE SEQUENCE [LARGE SCALE GENOMIC DNA]</scope>
    <source>
        <strain evidence="9">TISTR 1511</strain>
    </source>
</reference>
<dbReference type="CDD" id="cd06580">
    <property type="entry name" value="TM_PBP1_transp_TpRbsC_like"/>
    <property type="match status" value="1"/>
</dbReference>
<keyword evidence="9" id="KW-1185">Reference proteome</keyword>
<feature type="transmembrane region" description="Helical" evidence="7">
    <location>
        <begin position="382"/>
        <end position="400"/>
    </location>
</feature>
<feature type="transmembrane region" description="Helical" evidence="7">
    <location>
        <begin position="148"/>
        <end position="165"/>
    </location>
</feature>
<feature type="transmembrane region" description="Helical" evidence="7">
    <location>
        <begin position="115"/>
        <end position="136"/>
    </location>
</feature>
<sequence length="441" mass="46162">MANNASLTPTETEPVTATEIARGGSVNALAAHPWRGLWRDILGGSVIRSVLSIVIALAIGLAIAVFTNEEIQETLGYFFSAPQHFFQAAGSLVSDAMQALWNGAVYSEKRGFGPLLSSLTWATPLIAAGLGLGLTFRAGLFNIGGQGQILVGALFASWIGASWQLPMGLHLIVAIIATVLAASMYAAIIGWLKAQTGAHEVILSIMFNWIAYWGFTYLLKQPFLQSPNAPGQAKSKAVLETARMPELFGTFSTGLILVLAAALLYWWIMDRSTLGFQIRAVGINPNAARTAGINVKMITVLTMALSGAFVGLAAVTQTLEVHPTGIEPSVHANIGFDAITVALLGGNSPIGIVLAAILFGVLKAGAVSMEISAGIPRDIIPVIQGLIVLFVAAPRFLGFLPKPSGHSLLARFAASRNSDSGSNDSGSSVTQPADSKKGSEA</sequence>
<comment type="caution">
    <text evidence="8">The sequence shown here is derived from an EMBL/GenBank/DDBJ whole genome shotgun (WGS) entry which is preliminary data.</text>
</comment>
<evidence type="ECO:0000313" key="9">
    <source>
        <dbReference type="Proteomes" id="UP001597453"/>
    </source>
</evidence>
<accession>A0ABW5RIG0</accession>
<feature type="transmembrane region" description="Helical" evidence="7">
    <location>
        <begin position="247"/>
        <end position="268"/>
    </location>
</feature>
<keyword evidence="4 7" id="KW-1133">Transmembrane helix</keyword>
<evidence type="ECO:0000256" key="1">
    <source>
        <dbReference type="ARBA" id="ARBA00004651"/>
    </source>
</evidence>
<keyword evidence="3 7" id="KW-0812">Transmembrane</keyword>
<dbReference type="PANTHER" id="PTHR47089:SF1">
    <property type="entry name" value="GUANOSINE ABC TRANSPORTER PERMEASE PROTEIN NUPP"/>
    <property type="match status" value="1"/>
</dbReference>
<feature type="transmembrane region" description="Helical" evidence="7">
    <location>
        <begin position="339"/>
        <end position="362"/>
    </location>
</feature>
<dbReference type="Pfam" id="PF02653">
    <property type="entry name" value="BPD_transp_2"/>
    <property type="match status" value="1"/>
</dbReference>
<evidence type="ECO:0000256" key="7">
    <source>
        <dbReference type="SAM" id="Phobius"/>
    </source>
</evidence>
<evidence type="ECO:0000256" key="5">
    <source>
        <dbReference type="ARBA" id="ARBA00023136"/>
    </source>
</evidence>
<protein>
    <submittedName>
        <fullName evidence="8">ABC transporter permease</fullName>
    </submittedName>
</protein>
<dbReference type="InterPro" id="IPR001851">
    <property type="entry name" value="ABC_transp_permease"/>
</dbReference>
<feature type="transmembrane region" description="Helical" evidence="7">
    <location>
        <begin position="201"/>
        <end position="219"/>
    </location>
</feature>
<organism evidence="8 9">
    <name type="scientific">Gulosibacter bifidus</name>
    <dbReference type="NCBI Taxonomy" id="272239"/>
    <lineage>
        <taxon>Bacteria</taxon>
        <taxon>Bacillati</taxon>
        <taxon>Actinomycetota</taxon>
        <taxon>Actinomycetes</taxon>
        <taxon>Micrococcales</taxon>
        <taxon>Microbacteriaceae</taxon>
        <taxon>Gulosibacter</taxon>
    </lineage>
</organism>
<keyword evidence="2" id="KW-1003">Cell membrane</keyword>
<evidence type="ECO:0000256" key="2">
    <source>
        <dbReference type="ARBA" id="ARBA00022475"/>
    </source>
</evidence>
<gene>
    <name evidence="8" type="ORF">ACFSUQ_04775</name>
</gene>
<feature type="compositionally biased region" description="Low complexity" evidence="6">
    <location>
        <begin position="417"/>
        <end position="428"/>
    </location>
</feature>
<evidence type="ECO:0000256" key="6">
    <source>
        <dbReference type="SAM" id="MobiDB-lite"/>
    </source>
</evidence>
<dbReference type="Proteomes" id="UP001597453">
    <property type="component" value="Unassembled WGS sequence"/>
</dbReference>
<dbReference type="RefSeq" id="WP_066059052.1">
    <property type="nucleotide sequence ID" value="NZ_JBHUNF010000002.1"/>
</dbReference>
<feature type="region of interest" description="Disordered" evidence="6">
    <location>
        <begin position="416"/>
        <end position="441"/>
    </location>
</feature>
<comment type="subcellular location">
    <subcellularLocation>
        <location evidence="1">Cell membrane</location>
        <topology evidence="1">Multi-pass membrane protein</topology>
    </subcellularLocation>
</comment>
<evidence type="ECO:0000256" key="4">
    <source>
        <dbReference type="ARBA" id="ARBA00022989"/>
    </source>
</evidence>
<feature type="transmembrane region" description="Helical" evidence="7">
    <location>
        <begin position="298"/>
        <end position="319"/>
    </location>
</feature>